<keyword evidence="6" id="KW-0961">Cell wall biogenesis/degradation</keyword>
<evidence type="ECO:0000259" key="7">
    <source>
        <dbReference type="Pfam" id="PF13480"/>
    </source>
</evidence>
<comment type="caution">
    <text evidence="8">The sequence shown here is derived from an EMBL/GenBank/DDBJ whole genome shotgun (WGS) entry which is preliminary data.</text>
</comment>
<dbReference type="InterPro" id="IPR050644">
    <property type="entry name" value="PG_Glycine_Bridge_Synth"/>
</dbReference>
<keyword evidence="4" id="KW-0573">Peptidoglycan synthesis</keyword>
<dbReference type="GO" id="GO:0016755">
    <property type="term" value="F:aminoacyltransferase activity"/>
    <property type="evidence" value="ECO:0007669"/>
    <property type="project" value="InterPro"/>
</dbReference>
<dbReference type="Gene3D" id="3.40.630.30">
    <property type="match status" value="1"/>
</dbReference>
<gene>
    <name evidence="8" type="ORF">HNQ03_001738</name>
</gene>
<dbReference type="PANTHER" id="PTHR36174:SF1">
    <property type="entry name" value="LIPID II:GLYCINE GLYCYLTRANSFERASE"/>
    <property type="match status" value="1"/>
</dbReference>
<keyword evidence="3" id="KW-0133">Cell shape</keyword>
<dbReference type="GO" id="GO:0071555">
    <property type="term" value="P:cell wall organization"/>
    <property type="evidence" value="ECO:0007669"/>
    <property type="project" value="UniProtKB-KW"/>
</dbReference>
<evidence type="ECO:0000256" key="5">
    <source>
        <dbReference type="ARBA" id="ARBA00023315"/>
    </source>
</evidence>
<dbReference type="SUPFAM" id="SSF55729">
    <property type="entry name" value="Acyl-CoA N-acyltransferases (Nat)"/>
    <property type="match status" value="1"/>
</dbReference>
<dbReference type="PANTHER" id="PTHR36174">
    <property type="entry name" value="LIPID II:GLYCINE GLYCYLTRANSFERASE"/>
    <property type="match status" value="1"/>
</dbReference>
<dbReference type="GO" id="GO:0008360">
    <property type="term" value="P:regulation of cell shape"/>
    <property type="evidence" value="ECO:0007669"/>
    <property type="project" value="UniProtKB-KW"/>
</dbReference>
<dbReference type="InterPro" id="IPR003447">
    <property type="entry name" value="FEMABX"/>
</dbReference>
<evidence type="ECO:0000256" key="4">
    <source>
        <dbReference type="ARBA" id="ARBA00022984"/>
    </source>
</evidence>
<evidence type="ECO:0000256" key="6">
    <source>
        <dbReference type="ARBA" id="ARBA00023316"/>
    </source>
</evidence>
<evidence type="ECO:0000256" key="1">
    <source>
        <dbReference type="ARBA" id="ARBA00009943"/>
    </source>
</evidence>
<evidence type="ECO:0000256" key="2">
    <source>
        <dbReference type="ARBA" id="ARBA00022679"/>
    </source>
</evidence>
<feature type="domain" description="BioF2-like acetyltransferase" evidence="7">
    <location>
        <begin position="115"/>
        <end position="246"/>
    </location>
</feature>
<dbReference type="InterPro" id="IPR016181">
    <property type="entry name" value="Acyl_CoA_acyltransferase"/>
</dbReference>
<accession>A0A8J8G8I9</accession>
<dbReference type="InterPro" id="IPR038740">
    <property type="entry name" value="BioF2-like_GNAT_dom"/>
</dbReference>
<organism evidence="8 9">
    <name type="scientific">Frigoriflavimonas asaccharolytica</name>
    <dbReference type="NCBI Taxonomy" id="2735899"/>
    <lineage>
        <taxon>Bacteria</taxon>
        <taxon>Pseudomonadati</taxon>
        <taxon>Bacteroidota</taxon>
        <taxon>Flavobacteriia</taxon>
        <taxon>Flavobacteriales</taxon>
        <taxon>Weeksellaceae</taxon>
        <taxon>Frigoriflavimonas</taxon>
    </lineage>
</organism>
<sequence length="312" mass="35676">MKLQNKFSDSHSWKDMALKTYPLKSKEISFGKDTIILSGTKEMLVNSPYITDGGTLDETITLTKKDLNGITTPILLKYRSPINISDDISNVLIKDYFTFTLDLSAGKEEVWNNSVKAKARTHVRKAQKSGYTVKFGTLDLLDDFYTVISTAWRDLGTPTHGKEFYKNIVVELGKSKDFFAEFIVMYIDGKPAGAACLVQDSHSIYHPYAATLRDYNHLSLNSGMYWEIICHAIEKKITTFDLGRSKKQQGTVSFKKSWGAVQVQLYYYYLNKSSHQNEEENKMVQFLIQIWKKLPLKIANFLGPKIIYKVLK</sequence>
<dbReference type="GO" id="GO:0009252">
    <property type="term" value="P:peptidoglycan biosynthetic process"/>
    <property type="evidence" value="ECO:0007669"/>
    <property type="project" value="UniProtKB-KW"/>
</dbReference>
<keyword evidence="5" id="KW-0012">Acyltransferase</keyword>
<keyword evidence="2" id="KW-0808">Transferase</keyword>
<dbReference type="PROSITE" id="PS51191">
    <property type="entry name" value="FEMABX"/>
    <property type="match status" value="1"/>
</dbReference>
<evidence type="ECO:0000256" key="3">
    <source>
        <dbReference type="ARBA" id="ARBA00022960"/>
    </source>
</evidence>
<protein>
    <submittedName>
        <fullName evidence="8">Lipid II:glycine glycyltransferase (Peptidoglycan interpeptide bridge formation enzyme)</fullName>
    </submittedName>
</protein>
<dbReference type="RefSeq" id="WP_173779253.1">
    <property type="nucleotide sequence ID" value="NZ_JABSNO010000011.1"/>
</dbReference>
<proteinExistence type="inferred from homology"/>
<dbReference type="EMBL" id="JABSNO010000011">
    <property type="protein sequence ID" value="NRS92660.1"/>
    <property type="molecule type" value="Genomic_DNA"/>
</dbReference>
<reference evidence="8" key="1">
    <citation type="submission" date="2020-05" db="EMBL/GenBank/DDBJ databases">
        <title>Genomic Encyclopedia of Type Strains, Phase IV (KMG-V): Genome sequencing to study the core and pangenomes of soil and plant-associated prokaryotes.</title>
        <authorList>
            <person name="Whitman W."/>
        </authorList>
    </citation>
    <scope>NUCLEOTIDE SEQUENCE</scope>
    <source>
        <strain evidence="8">16F</strain>
    </source>
</reference>
<evidence type="ECO:0000313" key="9">
    <source>
        <dbReference type="Proteomes" id="UP000610746"/>
    </source>
</evidence>
<dbReference type="AlphaFoldDB" id="A0A8J8G8I9"/>
<comment type="similarity">
    <text evidence="1">Belongs to the FemABX family.</text>
</comment>
<dbReference type="Proteomes" id="UP000610746">
    <property type="component" value="Unassembled WGS sequence"/>
</dbReference>
<keyword evidence="9" id="KW-1185">Reference proteome</keyword>
<evidence type="ECO:0000313" key="8">
    <source>
        <dbReference type="EMBL" id="NRS92660.1"/>
    </source>
</evidence>
<dbReference type="Pfam" id="PF13480">
    <property type="entry name" value="Acetyltransf_6"/>
    <property type="match status" value="1"/>
</dbReference>
<name>A0A8J8G8I9_9FLAO</name>